<proteinExistence type="predicted"/>
<organism evidence="1 2">
    <name type="scientific">Mytilus edulis</name>
    <name type="common">Blue mussel</name>
    <dbReference type="NCBI Taxonomy" id="6550"/>
    <lineage>
        <taxon>Eukaryota</taxon>
        <taxon>Metazoa</taxon>
        <taxon>Spiralia</taxon>
        <taxon>Lophotrochozoa</taxon>
        <taxon>Mollusca</taxon>
        <taxon>Bivalvia</taxon>
        <taxon>Autobranchia</taxon>
        <taxon>Pteriomorphia</taxon>
        <taxon>Mytilida</taxon>
        <taxon>Mytiloidea</taxon>
        <taxon>Mytilidae</taxon>
        <taxon>Mytilinae</taxon>
        <taxon>Mytilus</taxon>
    </lineage>
</organism>
<evidence type="ECO:0000313" key="1">
    <source>
        <dbReference type="EMBL" id="CAG2223324.1"/>
    </source>
</evidence>
<dbReference type="AlphaFoldDB" id="A0A8S3SXA4"/>
<keyword evidence="2" id="KW-1185">Reference proteome</keyword>
<dbReference type="EMBL" id="CAJPWZ010001783">
    <property type="protein sequence ID" value="CAG2223324.1"/>
    <property type="molecule type" value="Genomic_DNA"/>
</dbReference>
<accession>A0A8S3SXA4</accession>
<sequence length="180" mass="20528">MRFVGAIDIGVSSSVYAYSATSTNDSIQPSMEIKLNTPWRVINSSLRSYKTPTSILLNKETNKTISAGFDAKQNYEDLDFDETGGYHLLDKFKIQLFSESSNTYNFTVHEMLTNGNLKEVCYLPNSYGCKIIERKLLSCFEEIVGYEVIEDLKETGIYFEIVDGFDNIYIDHKNTTPLDY</sequence>
<dbReference type="PANTHER" id="PTHR14187:SF5">
    <property type="entry name" value="HEAT SHOCK 70 KDA PROTEIN 12A"/>
    <property type="match status" value="1"/>
</dbReference>
<gene>
    <name evidence="1" type="ORF">MEDL_36597</name>
</gene>
<comment type="caution">
    <text evidence="1">The sequence shown here is derived from an EMBL/GenBank/DDBJ whole genome shotgun (WGS) entry which is preliminary data.</text>
</comment>
<reference evidence="1" key="1">
    <citation type="submission" date="2021-03" db="EMBL/GenBank/DDBJ databases">
        <authorList>
            <person name="Bekaert M."/>
        </authorList>
    </citation>
    <scope>NUCLEOTIDE SEQUENCE</scope>
</reference>
<dbReference type="Proteomes" id="UP000683360">
    <property type="component" value="Unassembled WGS sequence"/>
</dbReference>
<protein>
    <submittedName>
        <fullName evidence="1">Uncharacterized protein</fullName>
    </submittedName>
</protein>
<dbReference type="PANTHER" id="PTHR14187">
    <property type="entry name" value="ALPHA KINASE/ELONGATION FACTOR 2 KINASE"/>
    <property type="match status" value="1"/>
</dbReference>
<name>A0A8S3SXA4_MYTED</name>
<evidence type="ECO:0000313" key="2">
    <source>
        <dbReference type="Proteomes" id="UP000683360"/>
    </source>
</evidence>